<keyword evidence="5" id="KW-0472">Membrane</keyword>
<dbReference type="InterPro" id="IPR050121">
    <property type="entry name" value="Cytochrome_P450_monoxygenase"/>
</dbReference>
<dbReference type="Gene3D" id="3.50.50.60">
    <property type="entry name" value="FAD/NAD(P)-binding domain"/>
    <property type="match status" value="1"/>
</dbReference>
<dbReference type="GO" id="GO:0020037">
    <property type="term" value="F:heme binding"/>
    <property type="evidence" value="ECO:0007669"/>
    <property type="project" value="InterPro"/>
</dbReference>
<feature type="transmembrane region" description="Helical" evidence="5">
    <location>
        <begin position="16"/>
        <end position="38"/>
    </location>
</feature>
<dbReference type="Pfam" id="PF00067">
    <property type="entry name" value="p450"/>
    <property type="match status" value="1"/>
</dbReference>
<keyword evidence="7" id="KW-1185">Reference proteome</keyword>
<dbReference type="Gene3D" id="1.10.630.10">
    <property type="entry name" value="Cytochrome P450"/>
    <property type="match status" value="1"/>
</dbReference>
<dbReference type="PANTHER" id="PTHR24305:SF166">
    <property type="entry name" value="CYTOCHROME P450 12A4, MITOCHONDRIAL-RELATED"/>
    <property type="match status" value="1"/>
</dbReference>
<sequence>MTIMSFCLRDIDLPSGWLVAVISSCIAYAGLVLYRLYLHPLASFPGPRLAAATHLYEAYYELVHKGGCLYTAKIRQLHDEYGPIVRINPNEISVDDAHFHDELYAPHPAIRYKDPALSALLGTNNGSFGTSDHYLHRQRRVAYNPFFASANVTAAEQIIKHKINHLCDLLWSRREYNPDIRIYLAAISFDSFFTMAFGRSLDLLDDLALAEDFNSTLILQAAEKFAEDEGHGKSSISRNKSVPETLFSVIKRSKVADEEKSSLRMSHEGVEMFMATYTSGRTMLFGLYYLHANPEVLNTLRKELSQAYTRPTDELSLKTIHTLPYLRAVVKEILRISFPVGGRVPMICHETMNFENWDIPAHTSISVNHRNLLFDPEIFIEPHKFRPERCSDRSTRRLDLANKCTSHLATRGSYDQLAREVNSSDYTFNNLFPYFTKSRHFTPPMGGTFGRFANSTPEYDPSRLSTKRPLSVLYPKYAQAFGS</sequence>
<dbReference type="InterPro" id="IPR036188">
    <property type="entry name" value="FAD/NAD-bd_sf"/>
</dbReference>
<evidence type="ECO:0000256" key="3">
    <source>
        <dbReference type="ARBA" id="ARBA00022723"/>
    </source>
</evidence>
<comment type="caution">
    <text evidence="6">The sequence shown here is derived from an EMBL/GenBank/DDBJ whole genome shotgun (WGS) entry which is preliminary data.</text>
</comment>
<dbReference type="InterPro" id="IPR001128">
    <property type="entry name" value="Cyt_P450"/>
</dbReference>
<reference evidence="6 7" key="1">
    <citation type="submission" date="2015-09" db="EMBL/GenBank/DDBJ databases">
        <title>Host preference determinants of Valsa canker pathogens revealed by comparative genomics.</title>
        <authorList>
            <person name="Yin Z."/>
            <person name="Huang L."/>
        </authorList>
    </citation>
    <scope>NUCLEOTIDE SEQUENCE [LARGE SCALE GENOMIC DNA]</scope>
    <source>
        <strain evidence="6 7">YSFL</strain>
    </source>
</reference>
<dbReference type="STRING" id="252740.A0A423VNB1"/>
<dbReference type="GO" id="GO:0004497">
    <property type="term" value="F:monooxygenase activity"/>
    <property type="evidence" value="ECO:0007669"/>
    <property type="project" value="InterPro"/>
</dbReference>
<evidence type="ECO:0000313" key="6">
    <source>
        <dbReference type="EMBL" id="ROV92490.1"/>
    </source>
</evidence>
<dbReference type="GO" id="GO:0005506">
    <property type="term" value="F:iron ion binding"/>
    <property type="evidence" value="ECO:0007669"/>
    <property type="project" value="InterPro"/>
</dbReference>
<keyword evidence="3" id="KW-0479">Metal-binding</keyword>
<keyword evidence="5" id="KW-0812">Transmembrane</keyword>
<evidence type="ECO:0000256" key="5">
    <source>
        <dbReference type="SAM" id="Phobius"/>
    </source>
</evidence>
<evidence type="ECO:0000256" key="2">
    <source>
        <dbReference type="ARBA" id="ARBA00022617"/>
    </source>
</evidence>
<dbReference type="Proteomes" id="UP000284375">
    <property type="component" value="Unassembled WGS sequence"/>
</dbReference>
<gene>
    <name evidence="6" type="ORF">VSDG_06728</name>
</gene>
<evidence type="ECO:0000256" key="1">
    <source>
        <dbReference type="ARBA" id="ARBA00010617"/>
    </source>
</evidence>
<evidence type="ECO:0000256" key="4">
    <source>
        <dbReference type="ARBA" id="ARBA00023004"/>
    </source>
</evidence>
<dbReference type="PRINTS" id="PR00463">
    <property type="entry name" value="EP450I"/>
</dbReference>
<comment type="similarity">
    <text evidence="1">Belongs to the cytochrome P450 family.</text>
</comment>
<dbReference type="OrthoDB" id="3945418at2759"/>
<dbReference type="Gene3D" id="3.30.560.10">
    <property type="entry name" value="Glucose Oxidase, domain 3"/>
    <property type="match status" value="1"/>
</dbReference>
<name>A0A423VNB1_CYTCH</name>
<dbReference type="AlphaFoldDB" id="A0A423VNB1"/>
<evidence type="ECO:0008006" key="8">
    <source>
        <dbReference type="Google" id="ProtNLM"/>
    </source>
</evidence>
<proteinExistence type="inferred from homology"/>
<keyword evidence="5" id="KW-1133">Transmembrane helix</keyword>
<keyword evidence="4" id="KW-0408">Iron</keyword>
<evidence type="ECO:0000313" key="7">
    <source>
        <dbReference type="Proteomes" id="UP000284375"/>
    </source>
</evidence>
<organism evidence="6 7">
    <name type="scientific">Cytospora chrysosperma</name>
    <name type="common">Cytospora canker fungus</name>
    <name type="synonym">Sphaeria chrysosperma</name>
    <dbReference type="NCBI Taxonomy" id="252740"/>
    <lineage>
        <taxon>Eukaryota</taxon>
        <taxon>Fungi</taxon>
        <taxon>Dikarya</taxon>
        <taxon>Ascomycota</taxon>
        <taxon>Pezizomycotina</taxon>
        <taxon>Sordariomycetes</taxon>
        <taxon>Sordariomycetidae</taxon>
        <taxon>Diaporthales</taxon>
        <taxon>Cytosporaceae</taxon>
        <taxon>Cytospora</taxon>
    </lineage>
</organism>
<dbReference type="PANTHER" id="PTHR24305">
    <property type="entry name" value="CYTOCHROME P450"/>
    <property type="match status" value="1"/>
</dbReference>
<dbReference type="InterPro" id="IPR002401">
    <property type="entry name" value="Cyt_P450_E_grp-I"/>
</dbReference>
<dbReference type="EMBL" id="LJZO01000037">
    <property type="protein sequence ID" value="ROV92490.1"/>
    <property type="molecule type" value="Genomic_DNA"/>
</dbReference>
<dbReference type="SUPFAM" id="SSF48264">
    <property type="entry name" value="Cytochrome P450"/>
    <property type="match status" value="1"/>
</dbReference>
<keyword evidence="2" id="KW-0349">Heme</keyword>
<dbReference type="InterPro" id="IPR036396">
    <property type="entry name" value="Cyt_P450_sf"/>
</dbReference>
<protein>
    <recommendedName>
        <fullName evidence="8">Cytochrome P450</fullName>
    </recommendedName>
</protein>
<accession>A0A423VNB1</accession>
<dbReference type="GO" id="GO:0016705">
    <property type="term" value="F:oxidoreductase activity, acting on paired donors, with incorporation or reduction of molecular oxygen"/>
    <property type="evidence" value="ECO:0007669"/>
    <property type="project" value="InterPro"/>
</dbReference>